<accession>A0AA92EI13</accession>
<feature type="compositionally biased region" description="Pro residues" evidence="1">
    <location>
        <begin position="1"/>
        <end position="10"/>
    </location>
</feature>
<dbReference type="AlphaFoldDB" id="A0AA92EI13"/>
<evidence type="ECO:0000313" key="3">
    <source>
        <dbReference type="Proteomes" id="UP000310553"/>
    </source>
</evidence>
<reference evidence="2 3" key="1">
    <citation type="submission" date="2019-04" db="EMBL/GenBank/DDBJ databases">
        <title>Complete Genome of UW386 and Higher Quality Genome of UW700.</title>
        <authorList>
            <person name="Jacobs J."/>
            <person name="Perez A."/>
            <person name="Steidl O."/>
            <person name="Allen C."/>
        </authorList>
    </citation>
    <scope>NUCLEOTIDE SEQUENCE [LARGE SCALE GENOMIC DNA]</scope>
    <source>
        <strain evidence="2 3">UW386</strain>
        <plasmid evidence="3">puw386</plasmid>
    </source>
</reference>
<feature type="region of interest" description="Disordered" evidence="1">
    <location>
        <begin position="255"/>
        <end position="274"/>
    </location>
</feature>
<feature type="region of interest" description="Disordered" evidence="1">
    <location>
        <begin position="1"/>
        <end position="40"/>
    </location>
</feature>
<evidence type="ECO:0000313" key="2">
    <source>
        <dbReference type="EMBL" id="QCX52197.1"/>
    </source>
</evidence>
<keyword evidence="2" id="KW-0614">Plasmid</keyword>
<sequence>MKLTRTPPPSTSTAADAPAEPGTPSPSVGGKRPRPPGALADLSQAAMPNKRLRLSASDGSLRAGPEVKAPALQALIGTERAADLDVRFGSLQPVRTKDGDGIHDWEKDAEGRPLAHPCFIALQGGDAPPDWTDPEVRKAFNIDALKAGEKLYIWAASALGRVFIGEEEPAGQDPDSGKLRHRGHPLLVSGGQARICGEFHFNAETETLVVINKSGRYSRYEDRSEKQLEAVAGIIRAAVAPLQLKVGTKYRSNKAPEALVAPSLDPKHRKAPVD</sequence>
<name>A0AA92EI13_RALSL</name>
<dbReference type="Proteomes" id="UP000310553">
    <property type="component" value="Plasmid pUW386"/>
</dbReference>
<gene>
    <name evidence="2" type="ORF">E7Z57_22000</name>
</gene>
<organism evidence="2 3">
    <name type="scientific">Ralstonia solanacearum</name>
    <name type="common">Pseudomonas solanacearum</name>
    <dbReference type="NCBI Taxonomy" id="305"/>
    <lineage>
        <taxon>Bacteria</taxon>
        <taxon>Pseudomonadati</taxon>
        <taxon>Pseudomonadota</taxon>
        <taxon>Betaproteobacteria</taxon>
        <taxon>Burkholderiales</taxon>
        <taxon>Burkholderiaceae</taxon>
        <taxon>Ralstonia</taxon>
        <taxon>Ralstonia solanacearum species complex</taxon>
    </lineage>
</organism>
<evidence type="ECO:0000256" key="1">
    <source>
        <dbReference type="SAM" id="MobiDB-lite"/>
    </source>
</evidence>
<protein>
    <submittedName>
        <fullName evidence="2">Type III effector protein</fullName>
    </submittedName>
</protein>
<proteinExistence type="predicted"/>
<dbReference type="EMBL" id="CP039340">
    <property type="protein sequence ID" value="QCX52197.1"/>
    <property type="molecule type" value="Genomic_DNA"/>
</dbReference>
<geneLocation type="plasmid" evidence="3">
    <name>puw386</name>
</geneLocation>